<dbReference type="AlphaFoldDB" id="A0ABD0YDU2"/>
<name>A0ABD0YDU2_9HEMI</name>
<gene>
    <name evidence="1" type="ORF">AAG570_012425</name>
</gene>
<dbReference type="SUPFAM" id="SSF56219">
    <property type="entry name" value="DNase I-like"/>
    <property type="match status" value="1"/>
</dbReference>
<organism evidence="1 2">
    <name type="scientific">Ranatra chinensis</name>
    <dbReference type="NCBI Taxonomy" id="642074"/>
    <lineage>
        <taxon>Eukaryota</taxon>
        <taxon>Metazoa</taxon>
        <taxon>Ecdysozoa</taxon>
        <taxon>Arthropoda</taxon>
        <taxon>Hexapoda</taxon>
        <taxon>Insecta</taxon>
        <taxon>Pterygota</taxon>
        <taxon>Neoptera</taxon>
        <taxon>Paraneoptera</taxon>
        <taxon>Hemiptera</taxon>
        <taxon>Heteroptera</taxon>
        <taxon>Panheteroptera</taxon>
        <taxon>Nepomorpha</taxon>
        <taxon>Nepidae</taxon>
        <taxon>Ranatrinae</taxon>
        <taxon>Ranatra</taxon>
    </lineage>
</organism>
<reference evidence="1 2" key="1">
    <citation type="submission" date="2024-07" db="EMBL/GenBank/DDBJ databases">
        <title>Chromosome-level genome assembly of the water stick insect Ranatra chinensis (Heteroptera: Nepidae).</title>
        <authorList>
            <person name="Liu X."/>
        </authorList>
    </citation>
    <scope>NUCLEOTIDE SEQUENCE [LARGE SCALE GENOMIC DNA]</scope>
    <source>
        <strain evidence="1">Cailab_2021Rc</strain>
        <tissue evidence="1">Muscle</tissue>
    </source>
</reference>
<dbReference type="EMBL" id="JBFDAA010000008">
    <property type="protein sequence ID" value="KAL1129480.1"/>
    <property type="molecule type" value="Genomic_DNA"/>
</dbReference>
<proteinExistence type="predicted"/>
<evidence type="ECO:0008006" key="3">
    <source>
        <dbReference type="Google" id="ProtNLM"/>
    </source>
</evidence>
<evidence type="ECO:0000313" key="2">
    <source>
        <dbReference type="Proteomes" id="UP001558652"/>
    </source>
</evidence>
<comment type="caution">
    <text evidence="1">The sequence shown here is derived from an EMBL/GenBank/DDBJ whole genome shotgun (WGS) entry which is preliminary data.</text>
</comment>
<dbReference type="InterPro" id="IPR036691">
    <property type="entry name" value="Endo/exonu/phosph_ase_sf"/>
</dbReference>
<evidence type="ECO:0000313" key="1">
    <source>
        <dbReference type="EMBL" id="KAL1129480.1"/>
    </source>
</evidence>
<keyword evidence="2" id="KW-1185">Reference proteome</keyword>
<accession>A0ABD0YDU2</accession>
<sequence length="157" mass="17799">SVPLPRATFFFWVEIITINIPFWGSRLATPQGRQIHRVITYNNYSFISPDSPTYWPSHTDGPPDFLDFFVTSGIRFAYPTPHVLQDLSSHHSPVLLITSLDTIEIPLPPTITPGPTDWESFQETLNSQINLLTSLKTPKMDDAIKKFTETVQKAAWA</sequence>
<protein>
    <recommendedName>
        <fullName evidence="3">Endonuclease/exonuclease/phosphatase domain-containing protein</fullName>
    </recommendedName>
</protein>
<dbReference type="Proteomes" id="UP001558652">
    <property type="component" value="Unassembled WGS sequence"/>
</dbReference>
<feature type="non-terminal residue" evidence="1">
    <location>
        <position position="1"/>
    </location>
</feature>